<evidence type="ECO:0000256" key="14">
    <source>
        <dbReference type="RuleBase" id="RU000461"/>
    </source>
</evidence>
<keyword evidence="16" id="KW-1185">Reference proteome</keyword>
<evidence type="ECO:0000256" key="5">
    <source>
        <dbReference type="ARBA" id="ARBA00022617"/>
    </source>
</evidence>
<keyword evidence="5 13" id="KW-0349">Heme</keyword>
<dbReference type="FunFam" id="1.10.630.10:FF:000238">
    <property type="entry name" value="Cytochrome P450 2A6"/>
    <property type="match status" value="1"/>
</dbReference>
<dbReference type="PANTHER" id="PTHR24300">
    <property type="entry name" value="CYTOCHROME P450 508A4-RELATED"/>
    <property type="match status" value="1"/>
</dbReference>
<dbReference type="PRINTS" id="PR00463">
    <property type="entry name" value="EP450I"/>
</dbReference>
<evidence type="ECO:0000256" key="6">
    <source>
        <dbReference type="ARBA" id="ARBA00022723"/>
    </source>
</evidence>
<sequence>MWTLLSMLLTQSTETVVLFVLSTVLTSLLIARCRSTSGTTCSTHPPGPWAWPILGHLPSILPGGQPHQALARFADRYGPVIGISLGPGPKTVVLTSLAVVKEVLVKNADSASDRRIPPLIGLAFSTKGSVIWENGDKWKSSRRTTLTAFRKSLSSPSTLGATVKSSWQHLRVSLQSLNGQHCNPRSEITSAIAEIISSLCFGHCVDVRSDPKIADIMQAQHNISRGLSGISLGHIFPHLYHTPLYSKLRRDIEQYTQFMREVVKDHKLRLVGNDDGKCKDGNRKEYITDVTDCYLQQTQHGGKVAVEEEDVWRVMFDLMGAGTETTSETLLWGILYLCLFPDVQRQVHSEIDENMALYGPDDVINYDQRKSLPYTQATILELLRCACVAPLSLPRVTTRDLTVLGYSIPRGTEIWVNEWAINRDRNVWNKPHDFNPARFLDDSGRVDPKLKESIISFGEGRRMCLGRCLAEHMLFVFFTNLVRWFTFRLPEDCRETPNVNEGNFGLTYSPPQFDVIITPRVFGN</sequence>
<organism evidence="15 16">
    <name type="scientific">Strongylocentrotus purpuratus</name>
    <name type="common">Purple sea urchin</name>
    <dbReference type="NCBI Taxonomy" id="7668"/>
    <lineage>
        <taxon>Eukaryota</taxon>
        <taxon>Metazoa</taxon>
        <taxon>Echinodermata</taxon>
        <taxon>Eleutherozoa</taxon>
        <taxon>Echinozoa</taxon>
        <taxon>Echinoidea</taxon>
        <taxon>Euechinoidea</taxon>
        <taxon>Echinacea</taxon>
        <taxon>Camarodonta</taxon>
        <taxon>Echinidea</taxon>
        <taxon>Strongylocentrotidae</taxon>
        <taxon>Strongylocentrotus</taxon>
    </lineage>
</organism>
<evidence type="ECO:0000256" key="9">
    <source>
        <dbReference type="ARBA" id="ARBA00023002"/>
    </source>
</evidence>
<dbReference type="GO" id="GO:0005506">
    <property type="term" value="F:iron ion binding"/>
    <property type="evidence" value="ECO:0007669"/>
    <property type="project" value="InterPro"/>
</dbReference>
<dbReference type="InterPro" id="IPR002401">
    <property type="entry name" value="Cyt_P450_E_grp-I"/>
</dbReference>
<evidence type="ECO:0000256" key="2">
    <source>
        <dbReference type="ARBA" id="ARBA00004174"/>
    </source>
</evidence>
<evidence type="ECO:0000256" key="13">
    <source>
        <dbReference type="PIRSR" id="PIRSR602401-1"/>
    </source>
</evidence>
<protein>
    <recommendedName>
        <fullName evidence="17">Cytochrome P450</fullName>
    </recommendedName>
</protein>
<evidence type="ECO:0000256" key="12">
    <source>
        <dbReference type="ARBA" id="ARBA00023136"/>
    </source>
</evidence>
<dbReference type="AlphaFoldDB" id="A0A7M7LWR0"/>
<evidence type="ECO:0000313" key="15">
    <source>
        <dbReference type="EnsemblMetazoa" id="XP_011683799"/>
    </source>
</evidence>
<dbReference type="Pfam" id="PF00067">
    <property type="entry name" value="p450"/>
    <property type="match status" value="1"/>
</dbReference>
<evidence type="ECO:0000313" key="16">
    <source>
        <dbReference type="Proteomes" id="UP000007110"/>
    </source>
</evidence>
<dbReference type="InterPro" id="IPR050182">
    <property type="entry name" value="Cytochrome_P450_fam2"/>
</dbReference>
<dbReference type="GO" id="GO:0005789">
    <property type="term" value="C:endoplasmic reticulum membrane"/>
    <property type="evidence" value="ECO:0007669"/>
    <property type="project" value="UniProtKB-SubCell"/>
</dbReference>
<dbReference type="GO" id="GO:0006805">
    <property type="term" value="P:xenobiotic metabolic process"/>
    <property type="evidence" value="ECO:0000318"/>
    <property type="project" value="GO_Central"/>
</dbReference>
<keyword evidence="7" id="KW-0256">Endoplasmic reticulum</keyword>
<dbReference type="PRINTS" id="PR00385">
    <property type="entry name" value="P450"/>
</dbReference>
<keyword evidence="10 13" id="KW-0408">Iron</keyword>
<keyword evidence="6 13" id="KW-0479">Metal-binding</keyword>
<dbReference type="RefSeq" id="XP_011683799.2">
    <property type="nucleotide sequence ID" value="XM_011685497.2"/>
</dbReference>
<comment type="cofactor">
    <cofactor evidence="1 13">
        <name>heme</name>
        <dbReference type="ChEBI" id="CHEBI:30413"/>
    </cofactor>
</comment>
<evidence type="ECO:0000256" key="10">
    <source>
        <dbReference type="ARBA" id="ARBA00023004"/>
    </source>
</evidence>
<keyword evidence="8" id="KW-0492">Microsome</keyword>
<accession>A0A7M7LWR0</accession>
<comment type="subcellular location">
    <subcellularLocation>
        <location evidence="3">Endoplasmic reticulum membrane</location>
        <topology evidence="3">Peripheral membrane protein</topology>
    </subcellularLocation>
    <subcellularLocation>
        <location evidence="2">Microsome membrane</location>
        <topology evidence="2">Peripheral membrane protein</topology>
    </subcellularLocation>
</comment>
<keyword evidence="9 14" id="KW-0560">Oxidoreductase</keyword>
<dbReference type="SUPFAM" id="SSF48264">
    <property type="entry name" value="Cytochrome P450"/>
    <property type="match status" value="1"/>
</dbReference>
<keyword evidence="12" id="KW-0472">Membrane</keyword>
<evidence type="ECO:0000256" key="3">
    <source>
        <dbReference type="ARBA" id="ARBA00004406"/>
    </source>
</evidence>
<evidence type="ECO:0000256" key="7">
    <source>
        <dbReference type="ARBA" id="ARBA00022824"/>
    </source>
</evidence>
<feature type="binding site" description="axial binding residue" evidence="13">
    <location>
        <position position="464"/>
    </location>
    <ligand>
        <name>heme</name>
        <dbReference type="ChEBI" id="CHEBI:30413"/>
    </ligand>
    <ligandPart>
        <name>Fe</name>
        <dbReference type="ChEBI" id="CHEBI:18248"/>
    </ligandPart>
</feature>
<dbReference type="GO" id="GO:0006082">
    <property type="term" value="P:organic acid metabolic process"/>
    <property type="evidence" value="ECO:0000318"/>
    <property type="project" value="GO_Central"/>
</dbReference>
<name>A0A7M7LWR0_STRPU</name>
<dbReference type="PANTHER" id="PTHR24300:SF397">
    <property type="entry name" value="CYTOCHROME P450 2U1"/>
    <property type="match status" value="1"/>
</dbReference>
<evidence type="ECO:0000256" key="1">
    <source>
        <dbReference type="ARBA" id="ARBA00001971"/>
    </source>
</evidence>
<evidence type="ECO:0000256" key="11">
    <source>
        <dbReference type="ARBA" id="ARBA00023033"/>
    </source>
</evidence>
<dbReference type="GO" id="GO:0020037">
    <property type="term" value="F:heme binding"/>
    <property type="evidence" value="ECO:0000318"/>
    <property type="project" value="GO_Central"/>
</dbReference>
<dbReference type="InParanoid" id="A0A7M7LWR0"/>
<dbReference type="InterPro" id="IPR017972">
    <property type="entry name" value="Cyt_P450_CS"/>
</dbReference>
<dbReference type="OMA" id="NEWAINR"/>
<dbReference type="InterPro" id="IPR001128">
    <property type="entry name" value="Cyt_P450"/>
</dbReference>
<dbReference type="GO" id="GO:0008395">
    <property type="term" value="F:steroid hydroxylase activity"/>
    <property type="evidence" value="ECO:0000318"/>
    <property type="project" value="GO_Central"/>
</dbReference>
<reference evidence="15" key="2">
    <citation type="submission" date="2021-01" db="UniProtKB">
        <authorList>
            <consortium name="EnsemblMetazoa"/>
        </authorList>
    </citation>
    <scope>IDENTIFICATION</scope>
</reference>
<evidence type="ECO:0000256" key="4">
    <source>
        <dbReference type="ARBA" id="ARBA00010617"/>
    </source>
</evidence>
<dbReference type="Gene3D" id="1.10.630.10">
    <property type="entry name" value="Cytochrome P450"/>
    <property type="match status" value="1"/>
</dbReference>
<evidence type="ECO:0000256" key="8">
    <source>
        <dbReference type="ARBA" id="ARBA00022848"/>
    </source>
</evidence>
<dbReference type="Proteomes" id="UP000007110">
    <property type="component" value="Unassembled WGS sequence"/>
</dbReference>
<dbReference type="GO" id="GO:0016712">
    <property type="term" value="F:oxidoreductase activity, acting on paired donors, with incorporation or reduction of molecular oxygen, reduced flavin or flavoprotein as one donor, and incorporation of one atom of oxygen"/>
    <property type="evidence" value="ECO:0000318"/>
    <property type="project" value="GO_Central"/>
</dbReference>
<dbReference type="PROSITE" id="PS00086">
    <property type="entry name" value="CYTOCHROME_P450"/>
    <property type="match status" value="1"/>
</dbReference>
<comment type="similarity">
    <text evidence="4 14">Belongs to the cytochrome P450 family.</text>
</comment>
<evidence type="ECO:0008006" key="17">
    <source>
        <dbReference type="Google" id="ProtNLM"/>
    </source>
</evidence>
<dbReference type="KEGG" id="spu:591751"/>
<dbReference type="OrthoDB" id="1372046at2759"/>
<keyword evidence="11 14" id="KW-0503">Monooxygenase</keyword>
<dbReference type="InterPro" id="IPR036396">
    <property type="entry name" value="Cyt_P450_sf"/>
</dbReference>
<dbReference type="GO" id="GO:0005737">
    <property type="term" value="C:cytoplasm"/>
    <property type="evidence" value="ECO:0000318"/>
    <property type="project" value="GO_Central"/>
</dbReference>
<dbReference type="EnsemblMetazoa" id="XM_011685497">
    <property type="protein sequence ID" value="XP_011683799"/>
    <property type="gene ID" value="LOC591751"/>
</dbReference>
<reference evidence="16" key="1">
    <citation type="submission" date="2015-02" db="EMBL/GenBank/DDBJ databases">
        <title>Genome sequencing for Strongylocentrotus purpuratus.</title>
        <authorList>
            <person name="Murali S."/>
            <person name="Liu Y."/>
            <person name="Vee V."/>
            <person name="English A."/>
            <person name="Wang M."/>
            <person name="Skinner E."/>
            <person name="Han Y."/>
            <person name="Muzny D.M."/>
            <person name="Worley K.C."/>
            <person name="Gibbs R.A."/>
        </authorList>
    </citation>
    <scope>NUCLEOTIDE SEQUENCE</scope>
</reference>
<dbReference type="GeneID" id="591751"/>
<dbReference type="GO" id="GO:0008202">
    <property type="term" value="P:steroid metabolic process"/>
    <property type="evidence" value="ECO:0000318"/>
    <property type="project" value="GO_Central"/>
</dbReference>
<proteinExistence type="inferred from homology"/>